<evidence type="ECO:0000313" key="1">
    <source>
        <dbReference type="EMBL" id="SBQ84109.1"/>
    </source>
</evidence>
<dbReference type="AlphaFoldDB" id="A0A1A8HNA0"/>
<reference evidence="1" key="2">
    <citation type="submission" date="2016-06" db="EMBL/GenBank/DDBJ databases">
        <title>The genome of a short-lived fish provides insights into sex chromosome evolution and the genetic control of aging.</title>
        <authorList>
            <person name="Reichwald K."/>
            <person name="Felder M."/>
            <person name="Petzold A."/>
            <person name="Koch P."/>
            <person name="Groth M."/>
            <person name="Platzer M."/>
        </authorList>
    </citation>
    <scope>NUCLEOTIDE SEQUENCE</scope>
    <source>
        <tissue evidence="1">Brain</tissue>
    </source>
</reference>
<reference evidence="1" key="1">
    <citation type="submission" date="2016-05" db="EMBL/GenBank/DDBJ databases">
        <authorList>
            <person name="Lavstsen T."/>
            <person name="Jespersen J.S."/>
        </authorList>
    </citation>
    <scope>NUCLEOTIDE SEQUENCE</scope>
    <source>
        <tissue evidence="1">Brain</tissue>
    </source>
</reference>
<dbReference type="EMBL" id="HAEC01015888">
    <property type="protein sequence ID" value="SBQ84109.1"/>
    <property type="molecule type" value="Transcribed_RNA"/>
</dbReference>
<organism evidence="1">
    <name type="scientific">Nothobranchius korthausae</name>
    <dbReference type="NCBI Taxonomy" id="1143690"/>
    <lineage>
        <taxon>Eukaryota</taxon>
        <taxon>Metazoa</taxon>
        <taxon>Chordata</taxon>
        <taxon>Craniata</taxon>
        <taxon>Vertebrata</taxon>
        <taxon>Euteleostomi</taxon>
        <taxon>Actinopterygii</taxon>
        <taxon>Neopterygii</taxon>
        <taxon>Teleostei</taxon>
        <taxon>Neoteleostei</taxon>
        <taxon>Acanthomorphata</taxon>
        <taxon>Ovalentaria</taxon>
        <taxon>Atherinomorphae</taxon>
        <taxon>Cyprinodontiformes</taxon>
        <taxon>Nothobranchiidae</taxon>
        <taxon>Nothobranchius</taxon>
    </lineage>
</organism>
<protein>
    <submittedName>
        <fullName evidence="1">Uncharacterized protein</fullName>
    </submittedName>
</protein>
<gene>
    <name evidence="1" type="primary">CU459095.1</name>
</gene>
<sequence>KSATESALQINMTHHNPIAIFPTPIKSTGTCITHTPHPQRCQGHVWSPEPGRLLASDA</sequence>
<name>A0A1A8HNA0_9TELE</name>
<feature type="non-terminal residue" evidence="1">
    <location>
        <position position="1"/>
    </location>
</feature>
<accession>A0A1A8HNA0</accession>
<proteinExistence type="predicted"/>
<feature type="non-terminal residue" evidence="1">
    <location>
        <position position="58"/>
    </location>
</feature>